<dbReference type="Proteomes" id="UP001497700">
    <property type="component" value="Unassembled WGS sequence"/>
</dbReference>
<evidence type="ECO:0000313" key="1">
    <source>
        <dbReference type="EMBL" id="KAI4859646.1"/>
    </source>
</evidence>
<gene>
    <name evidence="1" type="ORF">F4820DRAFT_466688</name>
</gene>
<keyword evidence="2" id="KW-1185">Reference proteome</keyword>
<evidence type="ECO:0000313" key="2">
    <source>
        <dbReference type="Proteomes" id="UP001497700"/>
    </source>
</evidence>
<sequence>MDSSQISDILWDYVFVGSGLSASVVSHRLYEHDPNLKILIVEVGPNVSDRADIVWPNSTNLIGGEFDWKYDTTSQANLNGRSISLPCGKALGGGTTINANGWVRGDEFDFDLWGSKVNDRRWTYEDLQFMRKSEHFWSDSINKMQHGHNGPALIQSVTSTDRRFPLRDYALQAWSEVGIDTLPHLDGNAGNPLGVGELQENKMSGRREIASSIYSLDCITVLNETLVGKLLIEETAPGHLVTVGIKLQNGTEIRGRETILSAGAIRSPQLPMLSGIGPAEELANFNIPVLLDQPYKVKDPAAGWELGSPNSLFRKPQYGWGIPSDFVVSSDVSKDGLIAAIAEGEGVTPDPTHPLLSKRTFAEHVFMYAGAPDGSLVTLAAIIMLPISHGAIKLMSANPSDPPLIDPNYLSTAVDRYVLREAVKLQIRYTGSKETVIGREILDGEAGVPGFDEQFSIHSTDEYIDARFRAGIGSSYHPMGSVAMGTVLDTNLRVKGVSNLRVVDASVFPVPITGHL</sequence>
<protein>
    <submittedName>
        <fullName evidence="1">Alcohol oxidase</fullName>
    </submittedName>
</protein>
<dbReference type="EMBL" id="MU393621">
    <property type="protein sequence ID" value="KAI4859646.1"/>
    <property type="molecule type" value="Genomic_DNA"/>
</dbReference>
<comment type="caution">
    <text evidence="1">The sequence shown here is derived from an EMBL/GenBank/DDBJ whole genome shotgun (WGS) entry which is preliminary data.</text>
</comment>
<name>A0ACB9YKM0_9PEZI</name>
<reference evidence="1 2" key="1">
    <citation type="journal article" date="2022" name="New Phytol.">
        <title>Ecological generalism drives hyperdiversity of secondary metabolite gene clusters in xylarialean endophytes.</title>
        <authorList>
            <person name="Franco M.E.E."/>
            <person name="Wisecaver J.H."/>
            <person name="Arnold A.E."/>
            <person name="Ju Y.M."/>
            <person name="Slot J.C."/>
            <person name="Ahrendt S."/>
            <person name="Moore L.P."/>
            <person name="Eastman K.E."/>
            <person name="Scott K."/>
            <person name="Konkel Z."/>
            <person name="Mondo S.J."/>
            <person name="Kuo A."/>
            <person name="Hayes R.D."/>
            <person name="Haridas S."/>
            <person name="Andreopoulos B."/>
            <person name="Riley R."/>
            <person name="LaButti K."/>
            <person name="Pangilinan J."/>
            <person name="Lipzen A."/>
            <person name="Amirebrahimi M."/>
            <person name="Yan J."/>
            <person name="Adam C."/>
            <person name="Keymanesh K."/>
            <person name="Ng V."/>
            <person name="Louie K."/>
            <person name="Northen T."/>
            <person name="Drula E."/>
            <person name="Henrissat B."/>
            <person name="Hsieh H.M."/>
            <person name="Youens-Clark K."/>
            <person name="Lutzoni F."/>
            <person name="Miadlikowska J."/>
            <person name="Eastwood D.C."/>
            <person name="Hamelin R.C."/>
            <person name="Grigoriev I.V."/>
            <person name="U'Ren J.M."/>
        </authorList>
    </citation>
    <scope>NUCLEOTIDE SEQUENCE [LARGE SCALE GENOMIC DNA]</scope>
    <source>
        <strain evidence="1 2">CBS 119005</strain>
    </source>
</reference>
<proteinExistence type="predicted"/>
<organism evidence="1 2">
    <name type="scientific">Hypoxylon rubiginosum</name>
    <dbReference type="NCBI Taxonomy" id="110542"/>
    <lineage>
        <taxon>Eukaryota</taxon>
        <taxon>Fungi</taxon>
        <taxon>Dikarya</taxon>
        <taxon>Ascomycota</taxon>
        <taxon>Pezizomycotina</taxon>
        <taxon>Sordariomycetes</taxon>
        <taxon>Xylariomycetidae</taxon>
        <taxon>Xylariales</taxon>
        <taxon>Hypoxylaceae</taxon>
        <taxon>Hypoxylon</taxon>
    </lineage>
</organism>
<accession>A0ACB9YKM0</accession>